<name>A0A1Q6HQ05_BACUN</name>
<feature type="non-terminal residue" evidence="3">
    <location>
        <position position="1"/>
    </location>
</feature>
<comment type="caution">
    <text evidence="3">The sequence shown here is derived from an EMBL/GenBank/DDBJ whole genome shotgun (WGS) entry which is preliminary data.</text>
</comment>
<sequence length="323" mass="37294">DTAYRKLADRAQRYFIDHFIDSQYGGVYWLIKADGTPLDTNKQTYGCSYAIYGLSEHFRATGNNESLQRAIELYRIMESKVKDPVNDGYIESFTREWGTPQKLGYDGDGVAAKTMNTHIHVLEAYTALYKVWKDNGLRKRLAKVIDLITTKLYNPQTHHLISYCDSNWNNLDDIDSYGHDIETSWLLTEAAETLGNPEVIGKCRKVALELADASLKEGINPMGAMMYERHKDKIRRDASWWCQAETVVGCINAWQLTGEQSYLESAVRTWNFIKSRMIDKEHGEWFRTVLEDGTPRYKEPKASMWNCPYHNSRMGFEIVARLK</sequence>
<dbReference type="Proteomes" id="UP000186549">
    <property type="component" value="Unassembled WGS sequence"/>
</dbReference>
<proteinExistence type="inferred from homology"/>
<evidence type="ECO:0000313" key="4">
    <source>
        <dbReference type="Proteomes" id="UP000186549"/>
    </source>
</evidence>
<protein>
    <submittedName>
        <fullName evidence="3">N-acylglucosamine 2-epimerase</fullName>
    </submittedName>
</protein>
<dbReference type="SUPFAM" id="SSF48208">
    <property type="entry name" value="Six-hairpin glycosidases"/>
    <property type="match status" value="1"/>
</dbReference>
<dbReference type="InterPro" id="IPR012341">
    <property type="entry name" value="6hp_glycosidase-like_sf"/>
</dbReference>
<dbReference type="Gene3D" id="1.50.10.10">
    <property type="match status" value="1"/>
</dbReference>
<dbReference type="GO" id="GO:0005975">
    <property type="term" value="P:carbohydrate metabolic process"/>
    <property type="evidence" value="ECO:0007669"/>
    <property type="project" value="InterPro"/>
</dbReference>
<accession>A0A1Q6HQ05</accession>
<comment type="similarity">
    <text evidence="1">Belongs to the N-acylglucosamine 2-epimerase family.</text>
</comment>
<dbReference type="PANTHER" id="PTHR15108">
    <property type="entry name" value="N-ACYLGLUCOSAMINE-2-EPIMERASE"/>
    <property type="match status" value="1"/>
</dbReference>
<dbReference type="EMBL" id="MNQU01000335">
    <property type="protein sequence ID" value="OKZ28720.1"/>
    <property type="molecule type" value="Genomic_DNA"/>
</dbReference>
<evidence type="ECO:0000256" key="1">
    <source>
        <dbReference type="ARBA" id="ARBA00008558"/>
    </source>
</evidence>
<evidence type="ECO:0000313" key="3">
    <source>
        <dbReference type="EMBL" id="OKZ28720.1"/>
    </source>
</evidence>
<dbReference type="AlphaFoldDB" id="A0A1Q6HQ05"/>
<dbReference type="Pfam" id="PF07221">
    <property type="entry name" value="GlcNAc_2-epim"/>
    <property type="match status" value="1"/>
</dbReference>
<organism evidence="3 4">
    <name type="scientific">Bacteroides uniformis</name>
    <dbReference type="NCBI Taxonomy" id="820"/>
    <lineage>
        <taxon>Bacteria</taxon>
        <taxon>Pseudomonadati</taxon>
        <taxon>Bacteroidota</taxon>
        <taxon>Bacteroidia</taxon>
        <taxon>Bacteroidales</taxon>
        <taxon>Bacteroidaceae</taxon>
        <taxon>Bacteroides</taxon>
    </lineage>
</organism>
<gene>
    <name evidence="3" type="ORF">BHV79_18245</name>
</gene>
<keyword evidence="2" id="KW-0413">Isomerase</keyword>
<reference evidence="3 4" key="1">
    <citation type="journal article" date="2016" name="Nat. Biotechnol.">
        <title>Measurement of bacterial replication rates in microbial communities.</title>
        <authorList>
            <person name="Brown C.T."/>
            <person name="Olm M.R."/>
            <person name="Thomas B.C."/>
            <person name="Banfield J.F."/>
        </authorList>
    </citation>
    <scope>NUCLEOTIDE SEQUENCE [LARGE SCALE GENOMIC DNA]</scope>
    <source>
        <strain evidence="3">45_41</strain>
    </source>
</reference>
<dbReference type="InterPro" id="IPR010819">
    <property type="entry name" value="AGE/CE"/>
</dbReference>
<dbReference type="GO" id="GO:0016853">
    <property type="term" value="F:isomerase activity"/>
    <property type="evidence" value="ECO:0007669"/>
    <property type="project" value="UniProtKB-KW"/>
</dbReference>
<evidence type="ECO:0000256" key="2">
    <source>
        <dbReference type="ARBA" id="ARBA00023235"/>
    </source>
</evidence>
<dbReference type="InterPro" id="IPR008928">
    <property type="entry name" value="6-hairpin_glycosidase_sf"/>
</dbReference>